<feature type="domain" description="N-acetyltransferase" evidence="5">
    <location>
        <begin position="4"/>
        <end position="153"/>
    </location>
</feature>
<protein>
    <submittedName>
        <fullName evidence="6">GNAT family N-acetyltransferase</fullName>
    </submittedName>
</protein>
<reference evidence="7" key="1">
    <citation type="journal article" date="2019" name="Int. J. Syst. Evol. Microbiol.">
        <title>The Global Catalogue of Microorganisms (GCM) 10K type strain sequencing project: providing services to taxonomists for standard genome sequencing and annotation.</title>
        <authorList>
            <consortium name="The Broad Institute Genomics Platform"/>
            <consortium name="The Broad Institute Genome Sequencing Center for Infectious Disease"/>
            <person name="Wu L."/>
            <person name="Ma J."/>
        </authorList>
    </citation>
    <scope>NUCLEOTIDE SEQUENCE [LARGE SCALE GENOMIC DNA]</scope>
    <source>
        <strain evidence="7">JCM 16898</strain>
    </source>
</reference>
<organism evidence="6 7">
    <name type="scientific">Amycolatopsis ultiminotia</name>
    <dbReference type="NCBI Taxonomy" id="543629"/>
    <lineage>
        <taxon>Bacteria</taxon>
        <taxon>Bacillati</taxon>
        <taxon>Actinomycetota</taxon>
        <taxon>Actinomycetes</taxon>
        <taxon>Pseudonocardiales</taxon>
        <taxon>Pseudonocardiaceae</taxon>
        <taxon>Amycolatopsis</taxon>
    </lineage>
</organism>
<dbReference type="InterPro" id="IPR025559">
    <property type="entry name" value="Eis_dom"/>
</dbReference>
<dbReference type="Pfam" id="PF13527">
    <property type="entry name" value="Acetyltransf_9"/>
    <property type="match status" value="1"/>
</dbReference>
<keyword evidence="3 4" id="KW-0012">Acyltransferase</keyword>
<accession>A0ABP6XNZ6</accession>
<evidence type="ECO:0000259" key="5">
    <source>
        <dbReference type="PROSITE" id="PS51186"/>
    </source>
</evidence>
<comment type="caution">
    <text evidence="6">The sequence shown here is derived from an EMBL/GenBank/DDBJ whole genome shotgun (WGS) entry which is preliminary data.</text>
</comment>
<keyword evidence="7" id="KW-1185">Reference proteome</keyword>
<dbReference type="InterPro" id="IPR000182">
    <property type="entry name" value="GNAT_dom"/>
</dbReference>
<dbReference type="InterPro" id="IPR022902">
    <property type="entry name" value="NAcTrfase_Eis"/>
</dbReference>
<dbReference type="InterPro" id="IPR041380">
    <property type="entry name" value="Acetyltransf_17"/>
</dbReference>
<dbReference type="HAMAP" id="MF_01812">
    <property type="entry name" value="Eis"/>
    <property type="match status" value="1"/>
</dbReference>
<keyword evidence="2 4" id="KW-0808">Transferase</keyword>
<dbReference type="PANTHER" id="PTHR37817:SF1">
    <property type="entry name" value="N-ACETYLTRANSFERASE EIS"/>
    <property type="match status" value="1"/>
</dbReference>
<dbReference type="Gene3D" id="3.40.630.30">
    <property type="match status" value="2"/>
</dbReference>
<dbReference type="PANTHER" id="PTHR37817">
    <property type="entry name" value="N-ACETYLTRANSFERASE EIS"/>
    <property type="match status" value="1"/>
</dbReference>
<feature type="binding site" evidence="4">
    <location>
        <begin position="83"/>
        <end position="85"/>
    </location>
    <ligand>
        <name>acetyl-CoA</name>
        <dbReference type="ChEBI" id="CHEBI:57288"/>
    </ligand>
</feature>
<evidence type="ECO:0000313" key="7">
    <source>
        <dbReference type="Proteomes" id="UP001500689"/>
    </source>
</evidence>
<evidence type="ECO:0000313" key="6">
    <source>
        <dbReference type="EMBL" id="GAA3569737.1"/>
    </source>
</evidence>
<dbReference type="Proteomes" id="UP001500689">
    <property type="component" value="Unassembled WGS sequence"/>
</dbReference>
<feature type="active site" description="Proton donor" evidence="4">
    <location>
        <position position="124"/>
    </location>
</feature>
<comment type="subunit">
    <text evidence="4">Homohexamer; trimer of dimers.</text>
</comment>
<name>A0ABP6XNZ6_9PSEU</name>
<evidence type="ECO:0000256" key="2">
    <source>
        <dbReference type="ARBA" id="ARBA00022679"/>
    </source>
</evidence>
<dbReference type="SUPFAM" id="SSF55718">
    <property type="entry name" value="SCP-like"/>
    <property type="match status" value="1"/>
</dbReference>
<feature type="active site" description="Proton acceptor; via carboxylate" evidence="4">
    <location>
        <position position="397"/>
    </location>
</feature>
<comment type="similarity">
    <text evidence="1 4">Belongs to the acetyltransferase Eis family.</text>
</comment>
<dbReference type="SUPFAM" id="SSF55729">
    <property type="entry name" value="Acyl-CoA N-acyltransferases (Nat)"/>
    <property type="match status" value="1"/>
</dbReference>
<evidence type="ECO:0000256" key="1">
    <source>
        <dbReference type="ARBA" id="ARBA00009213"/>
    </source>
</evidence>
<dbReference type="RefSeq" id="WP_344866244.1">
    <property type="nucleotide sequence ID" value="NZ_BAAAZN010000016.1"/>
</dbReference>
<dbReference type="InterPro" id="IPR016181">
    <property type="entry name" value="Acyl_CoA_acyltransferase"/>
</dbReference>
<dbReference type="InterPro" id="IPR036527">
    <property type="entry name" value="SCP2_sterol-bd_dom_sf"/>
</dbReference>
<dbReference type="Pfam" id="PF17668">
    <property type="entry name" value="Acetyltransf_17"/>
    <property type="match status" value="1"/>
</dbReference>
<dbReference type="InterPro" id="IPR051554">
    <property type="entry name" value="Acetyltransferase_Eis"/>
</dbReference>
<dbReference type="NCBIfam" id="NF002367">
    <property type="entry name" value="PRK01346.1-4"/>
    <property type="match status" value="1"/>
</dbReference>
<dbReference type="Gene3D" id="3.30.1050.10">
    <property type="entry name" value="SCP2 sterol-binding domain"/>
    <property type="match status" value="1"/>
</dbReference>
<dbReference type="Pfam" id="PF13530">
    <property type="entry name" value="SCP2_2"/>
    <property type="match status" value="1"/>
</dbReference>
<dbReference type="EMBL" id="BAAAZN010000016">
    <property type="protein sequence ID" value="GAA3569737.1"/>
    <property type="molecule type" value="Genomic_DNA"/>
</dbReference>
<feature type="binding site" evidence="4">
    <location>
        <begin position="91"/>
        <end position="96"/>
    </location>
    <ligand>
        <name>acetyl-CoA</name>
        <dbReference type="ChEBI" id="CHEBI:57288"/>
    </ligand>
</feature>
<proteinExistence type="inferred from homology"/>
<dbReference type="PROSITE" id="PS51186">
    <property type="entry name" value="GNAT"/>
    <property type="match status" value="1"/>
</dbReference>
<evidence type="ECO:0000256" key="3">
    <source>
        <dbReference type="ARBA" id="ARBA00023315"/>
    </source>
</evidence>
<feature type="binding site" evidence="4">
    <location>
        <begin position="119"/>
        <end position="120"/>
    </location>
    <ligand>
        <name>acetyl-CoA</name>
        <dbReference type="ChEBI" id="CHEBI:57288"/>
    </ligand>
</feature>
<gene>
    <name evidence="6" type="ORF">GCM10022222_62330</name>
</gene>
<evidence type="ECO:0000256" key="4">
    <source>
        <dbReference type="HAMAP-Rule" id="MF_01812"/>
    </source>
</evidence>
<sequence>MSDYTVRPITEAERRPALDVLLRSLHRPAVPDGRWAAVADAWAADGTTGAFDGDRVIGVACSAATTMTVPGGGTVPMAAVDGVGVSADRTRRGVLTAMMGAQLAEFAERGYVVAGLHASEAVIYGRFGYGVAVRAATVRAELPVRVRDGIAAPGAVALLDGEEAIAAAPAIYERIGQHRPGMITRPARWWAISSDWHLREEGFRLAVHTGPGGADGFAVLRTTPQDRGVRLEVRDLHAGNAAAVAGLWRFLLSIDLVTTVIAPDRPVDEEVGVLLTDPRRARTVAIRDHLWLRLVDVPAALAARTYGTAEPVTLEVHDRMLPANGGRYRLGPGGAERTEAPADLHLDAETLAMLYLGEWQPATLALAGRITGADENVLARTAALFATTQRPWCGTPF</sequence>